<evidence type="ECO:0000256" key="2">
    <source>
        <dbReference type="ARBA" id="ARBA00022840"/>
    </source>
</evidence>
<reference evidence="4 5" key="1">
    <citation type="submission" date="2018-09" db="EMBL/GenBank/DDBJ databases">
        <title>Genomic investigation of the strawberry pathogen Phytophthora fragariae indicates pathogenicity is determined by transcriptional variation in three key races.</title>
        <authorList>
            <person name="Adams T.M."/>
            <person name="Armitage A.D."/>
            <person name="Sobczyk M.K."/>
            <person name="Bates H.J."/>
            <person name="Dunwell J.M."/>
            <person name="Nellist C.F."/>
            <person name="Harrison R.J."/>
        </authorList>
    </citation>
    <scope>NUCLEOTIDE SEQUENCE [LARGE SCALE GENOMIC DNA]</scope>
    <source>
        <strain evidence="4 5">SCRP249</strain>
    </source>
</reference>
<keyword evidence="1" id="KW-0547">Nucleotide-binding</keyword>
<dbReference type="Gene3D" id="1.10.510.10">
    <property type="entry name" value="Transferase(Phosphotransferase) domain 1"/>
    <property type="match status" value="1"/>
</dbReference>
<evidence type="ECO:0000313" key="4">
    <source>
        <dbReference type="EMBL" id="KAE8989020.1"/>
    </source>
</evidence>
<dbReference type="EMBL" id="QXFV01002353">
    <property type="protein sequence ID" value="KAE8989020.1"/>
    <property type="molecule type" value="Genomic_DNA"/>
</dbReference>
<dbReference type="GO" id="GO:0005524">
    <property type="term" value="F:ATP binding"/>
    <property type="evidence" value="ECO:0007669"/>
    <property type="project" value="UniProtKB-KW"/>
</dbReference>
<dbReference type="GO" id="GO:0004672">
    <property type="term" value="F:protein kinase activity"/>
    <property type="evidence" value="ECO:0007669"/>
    <property type="project" value="InterPro"/>
</dbReference>
<dbReference type="InterPro" id="IPR008271">
    <property type="entry name" value="Ser/Thr_kinase_AS"/>
</dbReference>
<dbReference type="InterPro" id="IPR011009">
    <property type="entry name" value="Kinase-like_dom_sf"/>
</dbReference>
<evidence type="ECO:0000259" key="3">
    <source>
        <dbReference type="PROSITE" id="PS50011"/>
    </source>
</evidence>
<dbReference type="Pfam" id="PF12773">
    <property type="entry name" value="DZR"/>
    <property type="match status" value="1"/>
</dbReference>
<dbReference type="SUPFAM" id="SSF56112">
    <property type="entry name" value="Protein kinase-like (PK-like)"/>
    <property type="match status" value="1"/>
</dbReference>
<name>A0A6A3J3B9_9STRA</name>
<keyword evidence="2" id="KW-0067">ATP-binding</keyword>
<dbReference type="PANTHER" id="PTHR24418">
    <property type="entry name" value="TYROSINE-PROTEIN KINASE"/>
    <property type="match status" value="1"/>
</dbReference>
<dbReference type="PROSITE" id="PS50011">
    <property type="entry name" value="PROTEIN_KINASE_DOM"/>
    <property type="match status" value="1"/>
</dbReference>
<gene>
    <name evidence="4" type="ORF">PR001_g21877</name>
</gene>
<protein>
    <recommendedName>
        <fullName evidence="3">Protein kinase domain-containing protein</fullName>
    </recommendedName>
</protein>
<accession>A0A6A3J3B9</accession>
<evidence type="ECO:0000256" key="1">
    <source>
        <dbReference type="ARBA" id="ARBA00022741"/>
    </source>
</evidence>
<dbReference type="PROSITE" id="PS00108">
    <property type="entry name" value="PROTEIN_KINASE_ST"/>
    <property type="match status" value="1"/>
</dbReference>
<dbReference type="InterPro" id="IPR000719">
    <property type="entry name" value="Prot_kinase_dom"/>
</dbReference>
<dbReference type="InterPro" id="IPR025874">
    <property type="entry name" value="DZR"/>
</dbReference>
<proteinExistence type="predicted"/>
<dbReference type="SMART" id="SM00220">
    <property type="entry name" value="S_TKc"/>
    <property type="match status" value="1"/>
</dbReference>
<dbReference type="Pfam" id="PF07714">
    <property type="entry name" value="PK_Tyr_Ser-Thr"/>
    <property type="match status" value="1"/>
</dbReference>
<comment type="caution">
    <text evidence="4">The sequence shown here is derived from an EMBL/GenBank/DDBJ whole genome shotgun (WGS) entry which is preliminary data.</text>
</comment>
<dbReference type="InterPro" id="IPR050198">
    <property type="entry name" value="Non-receptor_tyrosine_kinases"/>
</dbReference>
<organism evidence="4 5">
    <name type="scientific">Phytophthora rubi</name>
    <dbReference type="NCBI Taxonomy" id="129364"/>
    <lineage>
        <taxon>Eukaryota</taxon>
        <taxon>Sar</taxon>
        <taxon>Stramenopiles</taxon>
        <taxon>Oomycota</taxon>
        <taxon>Peronosporomycetes</taxon>
        <taxon>Peronosporales</taxon>
        <taxon>Peronosporaceae</taxon>
        <taxon>Phytophthora</taxon>
    </lineage>
</organism>
<sequence length="560" mass="62052">MPAMELLVPCPWSEAMATAASLCQQMREHELMCAHVCERLQQLRASATSELKPEPAAEPGLGDVVAGLTSFLRKRRERSFVKRLANSRKVEQTLRSFHEALDRLQQPAADQAPPWRRQWTSDRRAALREFADLADSAQVLKASAGFVEALAMLQFELQHRRAQYEADETAAAHWQLMQRTLRRLCAATGAAAAGAGVMLPAVPDWFIPSDDVDFDARASFDCGSYGSVHRGTWTKGATGGSGAKVVVKCLLVDDAEAKQSFYQEVAVWRRLDHPHVLKLYGACHVSSPAFFVCDDATRGSFSDFLEQDAGRTQRWRLFYEAALGLGYLHAEKVVHGDLKCTNLLVGSDCKAKLCDFGFSYVRSQSVGLSAKSQTEAIRWKAPECLAPPDEEASAQFNPRFASDVYSLGMCVIEAFQGEAPYGLADDDEIMARLFELEPYPRPAELQDDEWALVERMVQPDWRTRVSLQDAIDGLKALADREAEAERAASTRACASCQARMPVEFAFCGACGTSMSRRRTEQSSRAAQQKNACPRCEEDVQSTDRFCRHCGFCLDADPAFA</sequence>
<dbReference type="AlphaFoldDB" id="A0A6A3J3B9"/>
<dbReference type="InterPro" id="IPR001245">
    <property type="entry name" value="Ser-Thr/Tyr_kinase_cat_dom"/>
</dbReference>
<dbReference type="Proteomes" id="UP000429607">
    <property type="component" value="Unassembled WGS sequence"/>
</dbReference>
<feature type="domain" description="Protein kinase" evidence="3">
    <location>
        <begin position="214"/>
        <end position="477"/>
    </location>
</feature>
<evidence type="ECO:0000313" key="5">
    <source>
        <dbReference type="Proteomes" id="UP000429607"/>
    </source>
</evidence>